<keyword evidence="2" id="KW-0560">Oxidoreductase</keyword>
<evidence type="ECO:0000313" key="5">
    <source>
        <dbReference type="EMBL" id="GAA3917301.1"/>
    </source>
</evidence>
<evidence type="ECO:0000256" key="3">
    <source>
        <dbReference type="RuleBase" id="RU000363"/>
    </source>
</evidence>
<dbReference type="InterPro" id="IPR020904">
    <property type="entry name" value="Sc_DH/Rdtase_CS"/>
</dbReference>
<dbReference type="InterPro" id="IPR036291">
    <property type="entry name" value="NAD(P)-bd_dom_sf"/>
</dbReference>
<dbReference type="SUPFAM" id="SSF51735">
    <property type="entry name" value="NAD(P)-binding Rossmann-fold domains"/>
    <property type="match status" value="1"/>
</dbReference>
<dbReference type="PRINTS" id="PR00080">
    <property type="entry name" value="SDRFAMILY"/>
</dbReference>
<dbReference type="Gene3D" id="3.40.50.720">
    <property type="entry name" value="NAD(P)-binding Rossmann-like Domain"/>
    <property type="match status" value="1"/>
</dbReference>
<feature type="domain" description="Ketoreductase" evidence="4">
    <location>
        <begin position="7"/>
        <end position="194"/>
    </location>
</feature>
<dbReference type="Proteomes" id="UP001501565">
    <property type="component" value="Unassembled WGS sequence"/>
</dbReference>
<dbReference type="EMBL" id="BAABBN010000004">
    <property type="protein sequence ID" value="GAA3917301.1"/>
    <property type="molecule type" value="Genomic_DNA"/>
</dbReference>
<sequence>MKNLTNKVAVITGAASGIGQALALALAKEGCHLALSDLDSDGLKATKEQLNQYPITVTTAIVNVADKEAMHQWASQVAKDHKKIHLVFNNAGVAMGGTVAETTYEDYQWILDINLWGVVYGTKAFLPYLKQTGESAHIINISSVFGLFSQPTQSGYNMSKFAVRGFTESLRQELDLDEGRVSATCVHPGGIKTNIARNAKMAKSIENLTGDASAEQMRNKFESFFLTTPEQAAQAILHGVKKNKRRVLIGPDARVLDIMQRLLPGKYQTLVCQSFKWASA</sequence>
<protein>
    <submittedName>
        <fullName evidence="5">SDR family NAD(P)-dependent oxidoreductase</fullName>
    </submittedName>
</protein>
<dbReference type="InterPro" id="IPR057326">
    <property type="entry name" value="KR_dom"/>
</dbReference>
<dbReference type="Pfam" id="PF00106">
    <property type="entry name" value="adh_short"/>
    <property type="match status" value="1"/>
</dbReference>
<evidence type="ECO:0000256" key="1">
    <source>
        <dbReference type="ARBA" id="ARBA00006484"/>
    </source>
</evidence>
<name>A0ABP7MC24_9GAMM</name>
<keyword evidence="6" id="KW-1185">Reference proteome</keyword>
<comment type="similarity">
    <text evidence="1 3">Belongs to the short-chain dehydrogenases/reductases (SDR) family.</text>
</comment>
<dbReference type="PRINTS" id="PR00081">
    <property type="entry name" value="GDHRDH"/>
</dbReference>
<evidence type="ECO:0000313" key="6">
    <source>
        <dbReference type="Proteomes" id="UP001501565"/>
    </source>
</evidence>
<comment type="caution">
    <text evidence="5">The sequence shown here is derived from an EMBL/GenBank/DDBJ whole genome shotgun (WGS) entry which is preliminary data.</text>
</comment>
<gene>
    <name evidence="5" type="ORF">GCM10022277_10320</name>
</gene>
<dbReference type="PROSITE" id="PS00061">
    <property type="entry name" value="ADH_SHORT"/>
    <property type="match status" value="1"/>
</dbReference>
<dbReference type="SMART" id="SM00822">
    <property type="entry name" value="PKS_KR"/>
    <property type="match status" value="1"/>
</dbReference>
<dbReference type="PANTHER" id="PTHR44196">
    <property type="entry name" value="DEHYDROGENASE/REDUCTASE SDR FAMILY MEMBER 7B"/>
    <property type="match status" value="1"/>
</dbReference>
<dbReference type="RefSeq" id="WP_344796162.1">
    <property type="nucleotide sequence ID" value="NZ_BAABBN010000004.1"/>
</dbReference>
<reference evidence="6" key="1">
    <citation type="journal article" date="2019" name="Int. J. Syst. Evol. Microbiol.">
        <title>The Global Catalogue of Microorganisms (GCM) 10K type strain sequencing project: providing services to taxonomists for standard genome sequencing and annotation.</title>
        <authorList>
            <consortium name="The Broad Institute Genomics Platform"/>
            <consortium name="The Broad Institute Genome Sequencing Center for Infectious Disease"/>
            <person name="Wu L."/>
            <person name="Ma J."/>
        </authorList>
    </citation>
    <scope>NUCLEOTIDE SEQUENCE [LARGE SCALE GENOMIC DNA]</scope>
    <source>
        <strain evidence="6">JCM 17551</strain>
    </source>
</reference>
<evidence type="ECO:0000259" key="4">
    <source>
        <dbReference type="SMART" id="SM00822"/>
    </source>
</evidence>
<dbReference type="InterPro" id="IPR002347">
    <property type="entry name" value="SDR_fam"/>
</dbReference>
<evidence type="ECO:0000256" key="2">
    <source>
        <dbReference type="ARBA" id="ARBA00023002"/>
    </source>
</evidence>
<dbReference type="PANTHER" id="PTHR44196:SF1">
    <property type="entry name" value="DEHYDROGENASE_REDUCTASE SDR FAMILY MEMBER 7B"/>
    <property type="match status" value="1"/>
</dbReference>
<proteinExistence type="inferred from homology"/>
<accession>A0ABP7MC24</accession>
<organism evidence="5 6">
    <name type="scientific">Litoribacillus peritrichatus</name>
    <dbReference type="NCBI Taxonomy" id="718191"/>
    <lineage>
        <taxon>Bacteria</taxon>
        <taxon>Pseudomonadati</taxon>
        <taxon>Pseudomonadota</taxon>
        <taxon>Gammaproteobacteria</taxon>
        <taxon>Oceanospirillales</taxon>
        <taxon>Oceanospirillaceae</taxon>
        <taxon>Litoribacillus</taxon>
    </lineage>
</organism>